<proteinExistence type="predicted"/>
<feature type="chain" id="PRO_5018525069" evidence="2">
    <location>
        <begin position="29"/>
        <end position="240"/>
    </location>
</feature>
<organism evidence="3 4">
    <name type="scientific">Protopolystoma xenopodis</name>
    <dbReference type="NCBI Taxonomy" id="117903"/>
    <lineage>
        <taxon>Eukaryota</taxon>
        <taxon>Metazoa</taxon>
        <taxon>Spiralia</taxon>
        <taxon>Lophotrochozoa</taxon>
        <taxon>Platyhelminthes</taxon>
        <taxon>Monogenea</taxon>
        <taxon>Polyopisthocotylea</taxon>
        <taxon>Polystomatidea</taxon>
        <taxon>Polystomatidae</taxon>
        <taxon>Protopolystoma</taxon>
    </lineage>
</organism>
<dbReference type="Proteomes" id="UP000784294">
    <property type="component" value="Unassembled WGS sequence"/>
</dbReference>
<feature type="signal peptide" evidence="2">
    <location>
        <begin position="1"/>
        <end position="28"/>
    </location>
</feature>
<protein>
    <submittedName>
        <fullName evidence="3">Uncharacterized protein</fullName>
    </submittedName>
</protein>
<reference evidence="3" key="1">
    <citation type="submission" date="2018-11" db="EMBL/GenBank/DDBJ databases">
        <authorList>
            <consortium name="Pathogen Informatics"/>
        </authorList>
    </citation>
    <scope>NUCLEOTIDE SEQUENCE</scope>
</reference>
<evidence type="ECO:0000256" key="2">
    <source>
        <dbReference type="SAM" id="SignalP"/>
    </source>
</evidence>
<evidence type="ECO:0000256" key="1">
    <source>
        <dbReference type="SAM" id="MobiDB-lite"/>
    </source>
</evidence>
<comment type="caution">
    <text evidence="3">The sequence shown here is derived from an EMBL/GenBank/DDBJ whole genome shotgun (WGS) entry which is preliminary data.</text>
</comment>
<feature type="compositionally biased region" description="Pro residues" evidence="1">
    <location>
        <begin position="185"/>
        <end position="199"/>
    </location>
</feature>
<name>A0A3S5ABD8_9PLAT</name>
<dbReference type="OrthoDB" id="6244899at2759"/>
<keyword evidence="4" id="KW-1185">Reference proteome</keyword>
<gene>
    <name evidence="3" type="ORF">PXEA_LOCUS5353</name>
</gene>
<keyword evidence="2" id="KW-0732">Signal</keyword>
<feature type="region of interest" description="Disordered" evidence="1">
    <location>
        <begin position="179"/>
        <end position="202"/>
    </location>
</feature>
<evidence type="ECO:0000313" key="3">
    <source>
        <dbReference type="EMBL" id="VEL11913.1"/>
    </source>
</evidence>
<accession>A0A3S5ABD8</accession>
<sequence length="240" mass="25779">MISFFEAGALSLLDQLLLLSSLASRLKASTESDPKPPGNVKSLLSRFAKTNGNPDRQAGFLSRPTSLFGRTSHEWARHTSAWPGWRVCPPLYPVATAPLWTANQTGIEHPWRAHARARPSHTASNSACSAEEGCSCIVLTDGQQAEQFAMSEVPSSPAATGRFSVEAAQKLEAADNLHHTDLAHPSPPLLSPQLSPPPETTDFVLFTHPVKSLLPGDVAASIDNEKAAKICHYCVRVGTI</sequence>
<evidence type="ECO:0000313" key="4">
    <source>
        <dbReference type="Proteomes" id="UP000784294"/>
    </source>
</evidence>
<dbReference type="EMBL" id="CAAALY010013245">
    <property type="protein sequence ID" value="VEL11913.1"/>
    <property type="molecule type" value="Genomic_DNA"/>
</dbReference>
<dbReference type="AlphaFoldDB" id="A0A3S5ABD8"/>